<dbReference type="HAMAP" id="MF_00121">
    <property type="entry name" value="GatB"/>
    <property type="match status" value="1"/>
</dbReference>
<dbReference type="Proteomes" id="UP001642483">
    <property type="component" value="Unassembled WGS sequence"/>
</dbReference>
<protein>
    <recommendedName>
        <fullName evidence="7">Glutamyl-tRNA(Gln) amidotransferase subunit B, mitochondrial</fullName>
        <shortName evidence="7">Glu-AdT subunit B</shortName>
        <ecNumber evidence="7">6.3.5.-</ecNumber>
    </recommendedName>
</protein>
<keyword evidence="10" id="KW-1185">Reference proteome</keyword>
<dbReference type="EC" id="6.3.5.-" evidence="7"/>
<dbReference type="InterPro" id="IPR004413">
    <property type="entry name" value="GatB"/>
</dbReference>
<comment type="subcellular location">
    <subcellularLocation>
        <location evidence="7">Mitochondrion</location>
    </subcellularLocation>
</comment>
<keyword evidence="3 7" id="KW-0547">Nucleotide-binding</keyword>
<keyword evidence="4 7" id="KW-0067">ATP-binding</keyword>
<dbReference type="SMART" id="SM00845">
    <property type="entry name" value="GatB_Yqey"/>
    <property type="match status" value="1"/>
</dbReference>
<dbReference type="InterPro" id="IPR006075">
    <property type="entry name" value="Asn/Gln-tRNA_Trfase_suB/E_cat"/>
</dbReference>
<evidence type="ECO:0000256" key="5">
    <source>
        <dbReference type="ARBA" id="ARBA00022917"/>
    </source>
</evidence>
<keyword evidence="2 7" id="KW-0436">Ligase</keyword>
<comment type="caution">
    <text evidence="9">The sequence shown here is derived from an EMBL/GenBank/DDBJ whole genome shotgun (WGS) entry which is preliminary data.</text>
</comment>
<dbReference type="Pfam" id="PF02934">
    <property type="entry name" value="GatB_N"/>
    <property type="match status" value="1"/>
</dbReference>
<evidence type="ECO:0000313" key="10">
    <source>
        <dbReference type="Proteomes" id="UP001642483"/>
    </source>
</evidence>
<name>A0ABP0GZ85_CLALP</name>
<dbReference type="PROSITE" id="PS01234">
    <property type="entry name" value="GATB"/>
    <property type="match status" value="1"/>
</dbReference>
<evidence type="ECO:0000259" key="8">
    <source>
        <dbReference type="SMART" id="SM00845"/>
    </source>
</evidence>
<comment type="subunit">
    <text evidence="7">Subunit of the heterotrimeric GatCAB amidotransferase (AdT) complex, composed of A, B and C subunits.</text>
</comment>
<evidence type="ECO:0000256" key="6">
    <source>
        <dbReference type="ARBA" id="ARBA00047913"/>
    </source>
</evidence>
<dbReference type="InterPro" id="IPR017958">
    <property type="entry name" value="Gln-tRNA_amidoTrfase_suB_CS"/>
</dbReference>
<dbReference type="InterPro" id="IPR018027">
    <property type="entry name" value="Asn/Gln_amidotransferase"/>
</dbReference>
<keyword evidence="7" id="KW-0496">Mitochondrion</keyword>
<reference evidence="9 10" key="1">
    <citation type="submission" date="2024-02" db="EMBL/GenBank/DDBJ databases">
        <authorList>
            <person name="Daric V."/>
            <person name="Darras S."/>
        </authorList>
    </citation>
    <scope>NUCLEOTIDE SEQUENCE [LARGE SCALE GENOMIC DNA]</scope>
</reference>
<feature type="domain" description="Asn/Gln amidotransferase" evidence="8">
    <location>
        <begin position="380"/>
        <end position="540"/>
    </location>
</feature>
<dbReference type="PANTHER" id="PTHR11659">
    <property type="entry name" value="GLUTAMYL-TRNA GLN AMIDOTRANSFERASE SUBUNIT B MITOCHONDRIAL AND PROKARYOTIC PET112-RELATED"/>
    <property type="match status" value="1"/>
</dbReference>
<dbReference type="SUPFAM" id="SSF89095">
    <property type="entry name" value="GatB/YqeY motif"/>
    <property type="match status" value="1"/>
</dbReference>
<evidence type="ECO:0000256" key="4">
    <source>
        <dbReference type="ARBA" id="ARBA00022840"/>
    </source>
</evidence>
<dbReference type="SUPFAM" id="SSF55931">
    <property type="entry name" value="Glutamine synthetase/guanido kinase"/>
    <property type="match status" value="1"/>
</dbReference>
<dbReference type="NCBIfam" id="TIGR00133">
    <property type="entry name" value="gatB"/>
    <property type="match status" value="1"/>
</dbReference>
<evidence type="ECO:0000256" key="2">
    <source>
        <dbReference type="ARBA" id="ARBA00022598"/>
    </source>
</evidence>
<keyword evidence="5 7" id="KW-0648">Protein biosynthesis</keyword>
<gene>
    <name evidence="9" type="ORF">CVLEPA_LOCUS30327</name>
</gene>
<evidence type="ECO:0000256" key="3">
    <source>
        <dbReference type="ARBA" id="ARBA00022741"/>
    </source>
</evidence>
<dbReference type="PANTHER" id="PTHR11659:SF0">
    <property type="entry name" value="GLUTAMYL-TRNA(GLN) AMIDOTRANSFERASE SUBUNIT B, MITOCHONDRIAL"/>
    <property type="match status" value="1"/>
</dbReference>
<proteinExistence type="inferred from homology"/>
<evidence type="ECO:0000313" key="9">
    <source>
        <dbReference type="EMBL" id="CAK8697041.1"/>
    </source>
</evidence>
<organism evidence="9 10">
    <name type="scientific">Clavelina lepadiformis</name>
    <name type="common">Light-bulb sea squirt</name>
    <name type="synonym">Ascidia lepadiformis</name>
    <dbReference type="NCBI Taxonomy" id="159417"/>
    <lineage>
        <taxon>Eukaryota</taxon>
        <taxon>Metazoa</taxon>
        <taxon>Chordata</taxon>
        <taxon>Tunicata</taxon>
        <taxon>Ascidiacea</taxon>
        <taxon>Aplousobranchia</taxon>
        <taxon>Clavelinidae</taxon>
        <taxon>Clavelina</taxon>
    </lineage>
</organism>
<dbReference type="InterPro" id="IPR014746">
    <property type="entry name" value="Gln_synth/guanido_kin_cat_dom"/>
</dbReference>
<dbReference type="NCBIfam" id="NF004014">
    <property type="entry name" value="PRK05477.1-4"/>
    <property type="match status" value="1"/>
</dbReference>
<comment type="similarity">
    <text evidence="1 7">Belongs to the GatB/GatE family. GatB subfamily.</text>
</comment>
<dbReference type="EMBL" id="CAWYQH010000163">
    <property type="protein sequence ID" value="CAK8697041.1"/>
    <property type="molecule type" value="Genomic_DNA"/>
</dbReference>
<accession>A0ABP0GZ85</accession>
<evidence type="ECO:0000256" key="1">
    <source>
        <dbReference type="ARBA" id="ARBA00005306"/>
    </source>
</evidence>
<evidence type="ECO:0000256" key="7">
    <source>
        <dbReference type="HAMAP-Rule" id="MF_03147"/>
    </source>
</evidence>
<sequence>MVPSLFMMQRCLFPGAIGCKPSFILVKRYNCSSQKNARLQDDRWIPTVGLEIHAQINSQSKLFSSAKNQFMAPPNSLVSNFDASIPGTLPVINKECVRKAVRTGLALNCKIQKTSFFDRKHYFYSDMPQGYQITQYKHPIAKNGYLHYPTADGSVVKRVKIEQIQLEQDSGKSMHEEGQVTLIDLNRAGVGLMEIVTAPEVSSAGDACAFLKELYGILMRIGTCDGKLAEGQFRVDANISIAQQKTKLGTRVEVKNISGFKHIHNVIEYEIKRQIRIVEEGGIVESETRAFDYETGFTVSMRDKEIKQDYRFMPEPNLPPLHVYDDSSVTSLSNPSSVINVDQERRNLPKLPADIRGHLIESFHLSFVEAEFLTNRNMENYFIEVMECAHNLNPTVVWNWIKMHVIAHMVEYNLSSIEECYVSARDLAALLLLLHNNEINAETAHLTFTTAIQTRQHPDKIVEENNWKMISDKETVTKLCEDAIATLQCTDAKALSGYDADKPKSKASKQAIKRVIMLVRKNTNDKIHTGVAKDVTMKLLNYKRTS</sequence>
<dbReference type="InterPro" id="IPR003789">
    <property type="entry name" value="Asn/Gln_tRNA_amidoTrase-B-like"/>
</dbReference>
<comment type="function">
    <text evidence="7">Allows the formation of correctly charged Gln-tRNA(Gln) through the transamidation of misacylated Glu-tRNA(Gln) in the mitochondria. The reaction takes place in the presence of glutamine and ATP through an activated gamma-phospho-Glu-tRNA(Gln).</text>
</comment>
<comment type="catalytic activity">
    <reaction evidence="6 7">
        <text>L-glutamyl-tRNA(Gln) + L-glutamine + ATP + H2O = L-glutaminyl-tRNA(Gln) + L-glutamate + ADP + phosphate + H(+)</text>
        <dbReference type="Rhea" id="RHEA:17521"/>
        <dbReference type="Rhea" id="RHEA-COMP:9681"/>
        <dbReference type="Rhea" id="RHEA-COMP:9684"/>
        <dbReference type="ChEBI" id="CHEBI:15377"/>
        <dbReference type="ChEBI" id="CHEBI:15378"/>
        <dbReference type="ChEBI" id="CHEBI:29985"/>
        <dbReference type="ChEBI" id="CHEBI:30616"/>
        <dbReference type="ChEBI" id="CHEBI:43474"/>
        <dbReference type="ChEBI" id="CHEBI:58359"/>
        <dbReference type="ChEBI" id="CHEBI:78520"/>
        <dbReference type="ChEBI" id="CHEBI:78521"/>
        <dbReference type="ChEBI" id="CHEBI:456216"/>
    </reaction>
</comment>
<dbReference type="NCBIfam" id="NF004012">
    <property type="entry name" value="PRK05477.1-2"/>
    <property type="match status" value="1"/>
</dbReference>
<dbReference type="Pfam" id="PF02637">
    <property type="entry name" value="GatB_Yqey"/>
    <property type="match status" value="1"/>
</dbReference>
<dbReference type="InterPro" id="IPR017959">
    <property type="entry name" value="Asn/Gln-tRNA_amidoTrfase_suB/E"/>
</dbReference>